<evidence type="ECO:0000259" key="7">
    <source>
        <dbReference type="PROSITE" id="PS51085"/>
    </source>
</evidence>
<dbReference type="PROSITE" id="PS51085">
    <property type="entry name" value="2FE2S_FER_2"/>
    <property type="match status" value="1"/>
</dbReference>
<name>A0ABV7GZC4_9RHOB</name>
<dbReference type="SUPFAM" id="SSF54292">
    <property type="entry name" value="2Fe-2S ferredoxin-like"/>
    <property type="match status" value="1"/>
</dbReference>
<dbReference type="Proteomes" id="UP001595632">
    <property type="component" value="Unassembled WGS sequence"/>
</dbReference>
<dbReference type="InterPro" id="IPR001055">
    <property type="entry name" value="Adrenodoxin-like"/>
</dbReference>
<organism evidence="8 9">
    <name type="scientific">Psychromarinibacter halotolerans</name>
    <dbReference type="NCBI Taxonomy" id="1775175"/>
    <lineage>
        <taxon>Bacteria</taxon>
        <taxon>Pseudomonadati</taxon>
        <taxon>Pseudomonadota</taxon>
        <taxon>Alphaproteobacteria</taxon>
        <taxon>Rhodobacterales</taxon>
        <taxon>Paracoccaceae</taxon>
        <taxon>Psychromarinibacter</taxon>
    </lineage>
</organism>
<dbReference type="EMBL" id="JBHRTB010000010">
    <property type="protein sequence ID" value="MFC3144477.1"/>
    <property type="molecule type" value="Genomic_DNA"/>
</dbReference>
<keyword evidence="5" id="KW-0411">Iron-sulfur</keyword>
<evidence type="ECO:0000313" key="9">
    <source>
        <dbReference type="Proteomes" id="UP001595632"/>
    </source>
</evidence>
<keyword evidence="2" id="KW-0001">2Fe-2S</keyword>
<protein>
    <submittedName>
        <fullName evidence="8">2Fe-2S iron-sulfur cluster-binding protein</fullName>
    </submittedName>
</protein>
<keyword evidence="4" id="KW-0408">Iron</keyword>
<dbReference type="CDD" id="cd00207">
    <property type="entry name" value="fer2"/>
    <property type="match status" value="1"/>
</dbReference>
<dbReference type="PANTHER" id="PTHR23426">
    <property type="entry name" value="FERREDOXIN/ADRENODOXIN"/>
    <property type="match status" value="1"/>
</dbReference>
<reference evidence="9" key="1">
    <citation type="journal article" date="2019" name="Int. J. Syst. Evol. Microbiol.">
        <title>The Global Catalogue of Microorganisms (GCM) 10K type strain sequencing project: providing services to taxonomists for standard genome sequencing and annotation.</title>
        <authorList>
            <consortium name="The Broad Institute Genomics Platform"/>
            <consortium name="The Broad Institute Genome Sequencing Center for Infectious Disease"/>
            <person name="Wu L."/>
            <person name="Ma J."/>
        </authorList>
    </citation>
    <scope>NUCLEOTIDE SEQUENCE [LARGE SCALE GENOMIC DNA]</scope>
    <source>
        <strain evidence="9">KCTC 52366</strain>
    </source>
</reference>
<keyword evidence="3" id="KW-0479">Metal-binding</keyword>
<sequence>MPQITVTAHDNSTRTIDAAPGLSLMETLRQHGFDDIQAICGGCASCATCHVYIETPGVADALPEMDDMEDAMLDISFVRKDTSRLSCQIMVEDGMPDLDVVIAPPL</sequence>
<evidence type="ECO:0000256" key="4">
    <source>
        <dbReference type="ARBA" id="ARBA00023004"/>
    </source>
</evidence>
<evidence type="ECO:0000256" key="2">
    <source>
        <dbReference type="ARBA" id="ARBA00022714"/>
    </source>
</evidence>
<dbReference type="RefSeq" id="WP_275633818.1">
    <property type="nucleotide sequence ID" value="NZ_JARGYD010000006.1"/>
</dbReference>
<evidence type="ECO:0000256" key="1">
    <source>
        <dbReference type="ARBA" id="ARBA00010914"/>
    </source>
</evidence>
<accession>A0ABV7GZC4</accession>
<evidence type="ECO:0000256" key="3">
    <source>
        <dbReference type="ARBA" id="ARBA00022723"/>
    </source>
</evidence>
<dbReference type="InterPro" id="IPR012675">
    <property type="entry name" value="Beta-grasp_dom_sf"/>
</dbReference>
<dbReference type="InterPro" id="IPR001041">
    <property type="entry name" value="2Fe-2S_ferredoxin-type"/>
</dbReference>
<comment type="cofactor">
    <cofactor evidence="6">
        <name>[2Fe-2S] cluster</name>
        <dbReference type="ChEBI" id="CHEBI:190135"/>
    </cofactor>
</comment>
<proteinExistence type="inferred from homology"/>
<dbReference type="PRINTS" id="PR00355">
    <property type="entry name" value="ADRENODOXIN"/>
</dbReference>
<gene>
    <name evidence="8" type="ORF">ACFOGP_17260</name>
</gene>
<evidence type="ECO:0000313" key="8">
    <source>
        <dbReference type="EMBL" id="MFC3144477.1"/>
    </source>
</evidence>
<dbReference type="InterPro" id="IPR036010">
    <property type="entry name" value="2Fe-2S_ferredoxin-like_sf"/>
</dbReference>
<feature type="domain" description="2Fe-2S ferredoxin-type" evidence="7">
    <location>
        <begin position="2"/>
        <end position="106"/>
    </location>
</feature>
<dbReference type="Pfam" id="PF00111">
    <property type="entry name" value="Fer2"/>
    <property type="match status" value="1"/>
</dbReference>
<evidence type="ECO:0000256" key="5">
    <source>
        <dbReference type="ARBA" id="ARBA00023014"/>
    </source>
</evidence>
<dbReference type="Gene3D" id="3.10.20.30">
    <property type="match status" value="1"/>
</dbReference>
<dbReference type="PANTHER" id="PTHR23426:SF65">
    <property type="entry name" value="FERREDOXIN-2, MITOCHONDRIAL"/>
    <property type="match status" value="1"/>
</dbReference>
<evidence type="ECO:0000256" key="6">
    <source>
        <dbReference type="ARBA" id="ARBA00034078"/>
    </source>
</evidence>
<keyword evidence="9" id="KW-1185">Reference proteome</keyword>
<comment type="similarity">
    <text evidence="1">Belongs to the adrenodoxin/putidaredoxin family.</text>
</comment>
<comment type="caution">
    <text evidence="8">The sequence shown here is derived from an EMBL/GenBank/DDBJ whole genome shotgun (WGS) entry which is preliminary data.</text>
</comment>